<dbReference type="EMBL" id="LXQA010301306">
    <property type="protein sequence ID" value="MCI42176.1"/>
    <property type="molecule type" value="Genomic_DNA"/>
</dbReference>
<reference evidence="1 2" key="1">
    <citation type="journal article" date="2018" name="Front. Plant Sci.">
        <title>Red Clover (Trifolium pratense) and Zigzag Clover (T. medium) - A Picture of Genomic Similarities and Differences.</title>
        <authorList>
            <person name="Dluhosova J."/>
            <person name="Istvanek J."/>
            <person name="Nedelnik J."/>
            <person name="Repkova J."/>
        </authorList>
    </citation>
    <scope>NUCLEOTIDE SEQUENCE [LARGE SCALE GENOMIC DNA]</scope>
    <source>
        <strain evidence="2">cv. 10/8</strain>
        <tissue evidence="1">Leaf</tissue>
    </source>
</reference>
<feature type="non-terminal residue" evidence="1">
    <location>
        <position position="62"/>
    </location>
</feature>
<proteinExistence type="predicted"/>
<evidence type="ECO:0000313" key="1">
    <source>
        <dbReference type="EMBL" id="MCI42176.1"/>
    </source>
</evidence>
<keyword evidence="2" id="KW-1185">Reference proteome</keyword>
<dbReference type="Proteomes" id="UP000265520">
    <property type="component" value="Unassembled WGS sequence"/>
</dbReference>
<dbReference type="AlphaFoldDB" id="A0A392S2T0"/>
<organism evidence="1 2">
    <name type="scientific">Trifolium medium</name>
    <dbReference type="NCBI Taxonomy" id="97028"/>
    <lineage>
        <taxon>Eukaryota</taxon>
        <taxon>Viridiplantae</taxon>
        <taxon>Streptophyta</taxon>
        <taxon>Embryophyta</taxon>
        <taxon>Tracheophyta</taxon>
        <taxon>Spermatophyta</taxon>
        <taxon>Magnoliopsida</taxon>
        <taxon>eudicotyledons</taxon>
        <taxon>Gunneridae</taxon>
        <taxon>Pentapetalae</taxon>
        <taxon>rosids</taxon>
        <taxon>fabids</taxon>
        <taxon>Fabales</taxon>
        <taxon>Fabaceae</taxon>
        <taxon>Papilionoideae</taxon>
        <taxon>50 kb inversion clade</taxon>
        <taxon>NPAAA clade</taxon>
        <taxon>Hologalegina</taxon>
        <taxon>IRL clade</taxon>
        <taxon>Trifolieae</taxon>
        <taxon>Trifolium</taxon>
    </lineage>
</organism>
<accession>A0A392S2T0</accession>
<protein>
    <submittedName>
        <fullName evidence="1">YIPF1-like protein</fullName>
    </submittedName>
</protein>
<name>A0A392S2T0_9FABA</name>
<sequence length="62" mass="7458">MCVMLEMRLFDLAIDKNTSVVDMHRRGWGVRGDGWRWQRCLFVWEEELLKECCAALDHFILQ</sequence>
<comment type="caution">
    <text evidence="1">The sequence shown here is derived from an EMBL/GenBank/DDBJ whole genome shotgun (WGS) entry which is preliminary data.</text>
</comment>
<evidence type="ECO:0000313" key="2">
    <source>
        <dbReference type="Proteomes" id="UP000265520"/>
    </source>
</evidence>